<protein>
    <recommendedName>
        <fullName evidence="2">small monomeric GTPase</fullName>
        <ecNumber evidence="2">3.6.5.2</ecNumber>
    </recommendedName>
</protein>
<proteinExistence type="inferred from homology"/>
<dbReference type="EMBL" id="CAXITT010000040">
    <property type="protein sequence ID" value="CAL1528944.1"/>
    <property type="molecule type" value="Genomic_DNA"/>
</dbReference>
<comment type="similarity">
    <text evidence="1">Belongs to the small GTPase superfamily. Ras family.</text>
</comment>
<dbReference type="InterPro" id="IPR001806">
    <property type="entry name" value="Small_GTPase"/>
</dbReference>
<evidence type="ECO:0000256" key="4">
    <source>
        <dbReference type="ARBA" id="ARBA00048098"/>
    </source>
</evidence>
<sequence>MKTLCASLRINVLGSKGVGKSAITVRYLTRRFIGEYSSGLDISYQSTFTHGDTPIKLDLLDVSSQDEYQAVCHDLYDADAFVVVYSVTDKGSFKVAQKEVEMIRSRTPSETPILLLGNKLDLEHVRTVPREEILRVKEAYGCAHTEVSAAECPVMIVNGIHALILDAVSSLGHSGRCIKRRRSLFENMSRKLGNVFRRKSLDEAPVTKKKTFRISHNANRRSV</sequence>
<dbReference type="Gene3D" id="3.40.50.300">
    <property type="entry name" value="P-loop containing nucleotide triphosphate hydrolases"/>
    <property type="match status" value="1"/>
</dbReference>
<dbReference type="InterPro" id="IPR005225">
    <property type="entry name" value="Small_GTP-bd"/>
</dbReference>
<gene>
    <name evidence="5" type="ORF">GSLYS_00003114001</name>
</gene>
<dbReference type="PROSITE" id="PS51419">
    <property type="entry name" value="RAB"/>
    <property type="match status" value="1"/>
</dbReference>
<comment type="catalytic activity">
    <reaction evidence="4">
        <text>GTP + H2O = GDP + phosphate + H(+)</text>
        <dbReference type="Rhea" id="RHEA:19669"/>
        <dbReference type="ChEBI" id="CHEBI:15377"/>
        <dbReference type="ChEBI" id="CHEBI:15378"/>
        <dbReference type="ChEBI" id="CHEBI:37565"/>
        <dbReference type="ChEBI" id="CHEBI:43474"/>
        <dbReference type="ChEBI" id="CHEBI:58189"/>
        <dbReference type="EC" id="3.6.5.2"/>
    </reaction>
</comment>
<dbReference type="SMART" id="SM00174">
    <property type="entry name" value="RHO"/>
    <property type="match status" value="1"/>
</dbReference>
<organism evidence="5 6">
    <name type="scientific">Lymnaea stagnalis</name>
    <name type="common">Great pond snail</name>
    <name type="synonym">Helix stagnalis</name>
    <dbReference type="NCBI Taxonomy" id="6523"/>
    <lineage>
        <taxon>Eukaryota</taxon>
        <taxon>Metazoa</taxon>
        <taxon>Spiralia</taxon>
        <taxon>Lophotrochozoa</taxon>
        <taxon>Mollusca</taxon>
        <taxon>Gastropoda</taxon>
        <taxon>Heterobranchia</taxon>
        <taxon>Euthyneura</taxon>
        <taxon>Panpulmonata</taxon>
        <taxon>Hygrophila</taxon>
        <taxon>Lymnaeoidea</taxon>
        <taxon>Lymnaeidae</taxon>
        <taxon>Lymnaea</taxon>
    </lineage>
</organism>
<dbReference type="InterPro" id="IPR027417">
    <property type="entry name" value="P-loop_NTPase"/>
</dbReference>
<name>A0AAV2H820_LYMST</name>
<dbReference type="Proteomes" id="UP001497497">
    <property type="component" value="Unassembled WGS sequence"/>
</dbReference>
<evidence type="ECO:0000256" key="2">
    <source>
        <dbReference type="ARBA" id="ARBA00011984"/>
    </source>
</evidence>
<evidence type="ECO:0000256" key="3">
    <source>
        <dbReference type="ARBA" id="ARBA00022801"/>
    </source>
</evidence>
<dbReference type="PROSITE" id="PS51421">
    <property type="entry name" value="RAS"/>
    <property type="match status" value="1"/>
</dbReference>
<keyword evidence="3" id="KW-0378">Hydrolase</keyword>
<dbReference type="PRINTS" id="PR00449">
    <property type="entry name" value="RASTRNSFRMNG"/>
</dbReference>
<dbReference type="Pfam" id="PF00071">
    <property type="entry name" value="Ras"/>
    <property type="match status" value="1"/>
</dbReference>
<evidence type="ECO:0000256" key="1">
    <source>
        <dbReference type="ARBA" id="ARBA00008344"/>
    </source>
</evidence>
<comment type="caution">
    <text evidence="5">The sequence shown here is derived from an EMBL/GenBank/DDBJ whole genome shotgun (WGS) entry which is preliminary data.</text>
</comment>
<dbReference type="GO" id="GO:0003925">
    <property type="term" value="F:G protein activity"/>
    <property type="evidence" value="ECO:0007669"/>
    <property type="project" value="UniProtKB-EC"/>
</dbReference>
<dbReference type="NCBIfam" id="TIGR00231">
    <property type="entry name" value="small_GTP"/>
    <property type="match status" value="1"/>
</dbReference>
<keyword evidence="6" id="KW-1185">Reference proteome</keyword>
<dbReference type="PANTHER" id="PTHR45704">
    <property type="entry name" value="RAS-LIKE FAMILY MEMBER 11"/>
    <property type="match status" value="1"/>
</dbReference>
<dbReference type="SMART" id="SM00173">
    <property type="entry name" value="RAS"/>
    <property type="match status" value="1"/>
</dbReference>
<dbReference type="EC" id="3.6.5.2" evidence="2"/>
<accession>A0AAV2H820</accession>
<dbReference type="AlphaFoldDB" id="A0AAV2H820"/>
<dbReference type="SMART" id="SM00175">
    <property type="entry name" value="RAB"/>
    <property type="match status" value="1"/>
</dbReference>
<reference evidence="5 6" key="1">
    <citation type="submission" date="2024-04" db="EMBL/GenBank/DDBJ databases">
        <authorList>
            <consortium name="Genoscope - CEA"/>
            <person name="William W."/>
        </authorList>
    </citation>
    <scope>NUCLEOTIDE SEQUENCE [LARGE SCALE GENOMIC DNA]</scope>
</reference>
<evidence type="ECO:0000313" key="6">
    <source>
        <dbReference type="Proteomes" id="UP001497497"/>
    </source>
</evidence>
<dbReference type="SUPFAM" id="SSF52540">
    <property type="entry name" value="P-loop containing nucleoside triphosphate hydrolases"/>
    <property type="match status" value="1"/>
</dbReference>
<dbReference type="InterPro" id="IPR051065">
    <property type="entry name" value="Ras-related_GTPase"/>
</dbReference>
<dbReference type="GO" id="GO:0005525">
    <property type="term" value="F:GTP binding"/>
    <property type="evidence" value="ECO:0007669"/>
    <property type="project" value="InterPro"/>
</dbReference>
<evidence type="ECO:0000313" key="5">
    <source>
        <dbReference type="EMBL" id="CAL1528944.1"/>
    </source>
</evidence>